<feature type="region of interest" description="Disordered" evidence="1">
    <location>
        <begin position="72"/>
        <end position="94"/>
    </location>
</feature>
<name>A0ABS8XTB0_9BURK</name>
<evidence type="ECO:0000313" key="3">
    <source>
        <dbReference type="Proteomes" id="UP001200741"/>
    </source>
</evidence>
<sequence>MLIAVLTQASGVSEPEADDVQHELPAVVLRRKVAIYVRQAKQPTPFRICECQCLLALHVMVFELSHQHWQAAVQGGGNPDDTHEIRGGSTSLNH</sequence>
<organism evidence="2 3">
    <name type="scientific">Pelomonas cellulosilytica</name>
    <dbReference type="NCBI Taxonomy" id="2906762"/>
    <lineage>
        <taxon>Bacteria</taxon>
        <taxon>Pseudomonadati</taxon>
        <taxon>Pseudomonadota</taxon>
        <taxon>Betaproteobacteria</taxon>
        <taxon>Burkholderiales</taxon>
        <taxon>Sphaerotilaceae</taxon>
        <taxon>Roseateles</taxon>
    </lineage>
</organism>
<evidence type="ECO:0000313" key="2">
    <source>
        <dbReference type="EMBL" id="MCE4554960.1"/>
    </source>
</evidence>
<gene>
    <name evidence="2" type="ORF">LXT13_11035</name>
</gene>
<proteinExistence type="predicted"/>
<evidence type="ECO:0008006" key="4">
    <source>
        <dbReference type="Google" id="ProtNLM"/>
    </source>
</evidence>
<accession>A0ABS8XTB0</accession>
<dbReference type="EMBL" id="JAJTWU010000003">
    <property type="protein sequence ID" value="MCE4554960.1"/>
    <property type="molecule type" value="Genomic_DNA"/>
</dbReference>
<evidence type="ECO:0000256" key="1">
    <source>
        <dbReference type="SAM" id="MobiDB-lite"/>
    </source>
</evidence>
<protein>
    <recommendedName>
        <fullName evidence="4">Secreted protein</fullName>
    </recommendedName>
</protein>
<comment type="caution">
    <text evidence="2">The sequence shown here is derived from an EMBL/GenBank/DDBJ whole genome shotgun (WGS) entry which is preliminary data.</text>
</comment>
<reference evidence="2 3" key="1">
    <citation type="submission" date="2021-12" db="EMBL/GenBank/DDBJ databases">
        <title>Genome seq of P8.</title>
        <authorList>
            <person name="Seo T."/>
        </authorList>
    </citation>
    <scope>NUCLEOTIDE SEQUENCE [LARGE SCALE GENOMIC DNA]</scope>
    <source>
        <strain evidence="2 3">P8</strain>
    </source>
</reference>
<dbReference type="Proteomes" id="UP001200741">
    <property type="component" value="Unassembled WGS sequence"/>
</dbReference>
<keyword evidence="3" id="KW-1185">Reference proteome</keyword>